<dbReference type="SMART" id="SM00052">
    <property type="entry name" value="EAL"/>
    <property type="match status" value="1"/>
</dbReference>
<dbReference type="SUPFAM" id="SSF55073">
    <property type="entry name" value="Nucleotide cyclase"/>
    <property type="match status" value="1"/>
</dbReference>
<dbReference type="AlphaFoldDB" id="A0A449BDG3"/>
<dbReference type="Pfam" id="PF00990">
    <property type="entry name" value="GGDEF"/>
    <property type="match status" value="1"/>
</dbReference>
<dbReference type="InterPro" id="IPR035919">
    <property type="entry name" value="EAL_sf"/>
</dbReference>
<name>A0A449BDG3_HAPAX</name>
<dbReference type="CDD" id="cd00130">
    <property type="entry name" value="PAS"/>
    <property type="match status" value="1"/>
</dbReference>
<dbReference type="InterPro" id="IPR050706">
    <property type="entry name" value="Cyclic-di-GMP_PDE-like"/>
</dbReference>
<gene>
    <name evidence="4" type="primary">cph2_1</name>
    <name evidence="4" type="ORF">NCTC10138_00839</name>
</gene>
<dbReference type="SMART" id="SM00091">
    <property type="entry name" value="PAS"/>
    <property type="match status" value="1"/>
</dbReference>
<dbReference type="SUPFAM" id="SSF141868">
    <property type="entry name" value="EAL domain-like"/>
    <property type="match status" value="1"/>
</dbReference>
<keyword evidence="1" id="KW-1133">Transmembrane helix</keyword>
<organism evidence="4 5">
    <name type="scientific">Haploplasma axanthum</name>
    <name type="common">Acholeplasma axanthum</name>
    <dbReference type="NCBI Taxonomy" id="29552"/>
    <lineage>
        <taxon>Bacteria</taxon>
        <taxon>Bacillati</taxon>
        <taxon>Mycoplasmatota</taxon>
        <taxon>Mollicutes</taxon>
        <taxon>Acholeplasmatales</taxon>
        <taxon>Acholeplasmataceae</taxon>
        <taxon>Haploplasma</taxon>
    </lineage>
</organism>
<evidence type="ECO:0000259" key="2">
    <source>
        <dbReference type="PROSITE" id="PS50112"/>
    </source>
</evidence>
<dbReference type="Gene3D" id="3.30.70.270">
    <property type="match status" value="1"/>
</dbReference>
<dbReference type="InterPro" id="IPR035965">
    <property type="entry name" value="PAS-like_dom_sf"/>
</dbReference>
<dbReference type="Gene3D" id="3.30.450.20">
    <property type="entry name" value="PAS domain"/>
    <property type="match status" value="1"/>
</dbReference>
<dbReference type="Pfam" id="PF13426">
    <property type="entry name" value="PAS_9"/>
    <property type="match status" value="1"/>
</dbReference>
<dbReference type="InterPro" id="IPR043128">
    <property type="entry name" value="Rev_trsase/Diguanyl_cyclase"/>
</dbReference>
<feature type="domain" description="PAS" evidence="2">
    <location>
        <begin position="71"/>
        <end position="104"/>
    </location>
</feature>
<accession>A0A449BDG3</accession>
<dbReference type="SUPFAM" id="SSF55785">
    <property type="entry name" value="PYP-like sensor domain (PAS domain)"/>
    <property type="match status" value="1"/>
</dbReference>
<evidence type="ECO:0000313" key="4">
    <source>
        <dbReference type="EMBL" id="VEU80468.1"/>
    </source>
</evidence>
<evidence type="ECO:0000256" key="1">
    <source>
        <dbReference type="SAM" id="Phobius"/>
    </source>
</evidence>
<dbReference type="PANTHER" id="PTHR33121">
    <property type="entry name" value="CYCLIC DI-GMP PHOSPHODIESTERASE PDEF"/>
    <property type="match status" value="1"/>
</dbReference>
<proteinExistence type="predicted"/>
<dbReference type="Pfam" id="PF00563">
    <property type="entry name" value="EAL"/>
    <property type="match status" value="1"/>
</dbReference>
<dbReference type="InterPro" id="IPR001633">
    <property type="entry name" value="EAL_dom"/>
</dbReference>
<keyword evidence="1" id="KW-0812">Transmembrane</keyword>
<dbReference type="EMBL" id="LR215048">
    <property type="protein sequence ID" value="VEU80468.1"/>
    <property type="molecule type" value="Genomic_DNA"/>
</dbReference>
<dbReference type="NCBIfam" id="TIGR00229">
    <property type="entry name" value="sensory_box"/>
    <property type="match status" value="1"/>
</dbReference>
<protein>
    <submittedName>
        <fullName evidence="4">Bacteriophytochrome cph2</fullName>
    </submittedName>
</protein>
<dbReference type="KEGG" id="aaxa:NCTC10138_00839"/>
<feature type="transmembrane region" description="Helical" evidence="1">
    <location>
        <begin position="34"/>
        <end position="57"/>
    </location>
</feature>
<dbReference type="GO" id="GO:0071111">
    <property type="term" value="F:cyclic-guanylate-specific phosphodiesterase activity"/>
    <property type="evidence" value="ECO:0007669"/>
    <property type="project" value="InterPro"/>
</dbReference>
<dbReference type="InterPro" id="IPR000014">
    <property type="entry name" value="PAS"/>
</dbReference>
<dbReference type="CDD" id="cd01948">
    <property type="entry name" value="EAL"/>
    <property type="match status" value="1"/>
</dbReference>
<keyword evidence="1" id="KW-0472">Membrane</keyword>
<dbReference type="InterPro" id="IPR029787">
    <property type="entry name" value="Nucleotide_cyclase"/>
</dbReference>
<dbReference type="PROSITE" id="PS50883">
    <property type="entry name" value="EAL"/>
    <property type="match status" value="1"/>
</dbReference>
<dbReference type="STRING" id="1278311.GCA_000428705_01418"/>
<feature type="domain" description="EAL" evidence="3">
    <location>
        <begin position="356"/>
        <end position="607"/>
    </location>
</feature>
<sequence length="609" mass="70999">MTKKNKIRTILHLLVLVLFAIGVFLIMTKTKITIVKVLLVTSLFFLYLCGFLMYYMIRKNEIIKMGQSATEYLEDAILVTNRKNRIVYANKAFLDMVGYSYDEIHNEKPSFFKSGYHNKDFYIKMWAEIRETGYWKGEVIDRKKDGSIFIKDTKIIAFFNKQGKINKYVSIQKNVDYIKKLEIDNDKYQYYSTETLLPNERFFIKNLDVFIKDSTVDHKVVYCRIMNQLPIESKFGHKTYLDALILFSNKVKNIIGENTLVAELGNSSLAFVITNCQNKDEIIINKIISAAQVLKISDKEITFDVRLGIAIYDSEYNNSARKLLSKSFIAVNKVIETKDQIYMYYNESLEKRFYDELEMQEELRKAVKNKLFNLNYQPQINSETKEIIGVEALIRWHNEKLGTIPPNIFLKVAEKYGYMNKIDEFVLETAFNDYERIQAISSNTKISINVSQQELSNEKFYFSLKAKLKQYNFEPTNLVVELTEGQEIIDITRLVEYTRSLKELGVEISLDDFGTGYNSLSTLALIPSDEIKIDKSFIDKYLDETISIVQAVVALAHNMKKRVIAEGVEQYEQVKVLNEIGCYNIQGYYYAKPMPLERLLEFMKENLDD</sequence>
<dbReference type="InterPro" id="IPR000160">
    <property type="entry name" value="GGDEF_dom"/>
</dbReference>
<evidence type="ECO:0000259" key="3">
    <source>
        <dbReference type="PROSITE" id="PS50883"/>
    </source>
</evidence>
<dbReference type="PROSITE" id="PS50112">
    <property type="entry name" value="PAS"/>
    <property type="match status" value="1"/>
</dbReference>
<feature type="transmembrane region" description="Helical" evidence="1">
    <location>
        <begin position="9"/>
        <end position="28"/>
    </location>
</feature>
<dbReference type="Proteomes" id="UP000289841">
    <property type="component" value="Chromosome"/>
</dbReference>
<dbReference type="Gene3D" id="3.20.20.450">
    <property type="entry name" value="EAL domain"/>
    <property type="match status" value="1"/>
</dbReference>
<dbReference type="PANTHER" id="PTHR33121:SF70">
    <property type="entry name" value="SIGNALING PROTEIN YKOW"/>
    <property type="match status" value="1"/>
</dbReference>
<reference evidence="4 5" key="1">
    <citation type="submission" date="2019-01" db="EMBL/GenBank/DDBJ databases">
        <authorList>
            <consortium name="Pathogen Informatics"/>
        </authorList>
    </citation>
    <scope>NUCLEOTIDE SEQUENCE [LARGE SCALE GENOMIC DNA]</scope>
    <source>
        <strain evidence="4 5">NCTC10138</strain>
    </source>
</reference>
<evidence type="ECO:0000313" key="5">
    <source>
        <dbReference type="Proteomes" id="UP000289841"/>
    </source>
</evidence>
<keyword evidence="5" id="KW-1185">Reference proteome</keyword>